<name>A0A7W7ZVR0_9BACT</name>
<dbReference type="RefSeq" id="WP_184260764.1">
    <property type="nucleotide sequence ID" value="NZ_JACHIO010000033.1"/>
</dbReference>
<comment type="caution">
    <text evidence="1">The sequence shown here is derived from an EMBL/GenBank/DDBJ whole genome shotgun (WGS) entry which is preliminary data.</text>
</comment>
<dbReference type="PANTHER" id="PTHR48098">
    <property type="entry name" value="ENTEROCHELIN ESTERASE-RELATED"/>
    <property type="match status" value="1"/>
</dbReference>
<dbReference type="InterPro" id="IPR029058">
    <property type="entry name" value="AB_hydrolase_fold"/>
</dbReference>
<evidence type="ECO:0000313" key="1">
    <source>
        <dbReference type="EMBL" id="MBB5066717.1"/>
    </source>
</evidence>
<reference evidence="1 2" key="1">
    <citation type="submission" date="2020-08" db="EMBL/GenBank/DDBJ databases">
        <title>Genomic Encyclopedia of Type Strains, Phase IV (KMG-V): Genome sequencing to study the core and pangenomes of soil and plant-associated prokaryotes.</title>
        <authorList>
            <person name="Whitman W."/>
        </authorList>
    </citation>
    <scope>NUCLEOTIDE SEQUENCE [LARGE SCALE GENOMIC DNA]</scope>
    <source>
        <strain evidence="1 2">X5P3</strain>
    </source>
</reference>
<accession>A0A7W7ZVR0</accession>
<dbReference type="EMBL" id="JACHIO010000033">
    <property type="protein sequence ID" value="MBB5066717.1"/>
    <property type="molecule type" value="Genomic_DNA"/>
</dbReference>
<dbReference type="SUPFAM" id="SSF53474">
    <property type="entry name" value="alpha/beta-Hydrolases"/>
    <property type="match status" value="1"/>
</dbReference>
<evidence type="ECO:0008006" key="3">
    <source>
        <dbReference type="Google" id="ProtNLM"/>
    </source>
</evidence>
<dbReference type="PANTHER" id="PTHR48098:SF3">
    <property type="entry name" value="IRON(III) ENTEROBACTIN ESTERASE"/>
    <property type="match status" value="1"/>
</dbReference>
<dbReference type="AlphaFoldDB" id="A0A7W7ZVR0"/>
<dbReference type="InterPro" id="IPR050583">
    <property type="entry name" value="Mycobacterial_A85_antigen"/>
</dbReference>
<gene>
    <name evidence="1" type="ORF">HDF15_005101</name>
</gene>
<organism evidence="1 2">
    <name type="scientific">Granulicella mallensis</name>
    <dbReference type="NCBI Taxonomy" id="940614"/>
    <lineage>
        <taxon>Bacteria</taxon>
        <taxon>Pseudomonadati</taxon>
        <taxon>Acidobacteriota</taxon>
        <taxon>Terriglobia</taxon>
        <taxon>Terriglobales</taxon>
        <taxon>Acidobacteriaceae</taxon>
        <taxon>Granulicella</taxon>
    </lineage>
</organism>
<dbReference type="Proteomes" id="UP000584867">
    <property type="component" value="Unassembled WGS sequence"/>
</dbReference>
<dbReference type="Gene3D" id="3.40.50.1820">
    <property type="entry name" value="alpha/beta hydrolase"/>
    <property type="match status" value="1"/>
</dbReference>
<sequence>MRKPLLSTAFVCCALAVTGAKMLAQRIEVSVPGTAPLHGRLILVISKNDRTEPRMELSENYQSEQGFGVDVEGVAPGKPIVIDAKTFGYPLHSLTELPPGDYNVQAVFNVYEQFHLETGKNVWLPPDKGEGQKWNRKPGNPYSTPVKLHVDAKSPVNLKITLDKVIPPIEGTDQDPAVMAAKDPGAKWLKYMKFKSEKLSKFWGRDTYLGAWILLPDGFDEHPDAKYPLVVYQDHYHASSGPAFLATRPSAEASRSRRGGDAGYRLFQDWTSGRLPRVIILYVQNANPYYDDSYVVDSANVGPYGAAVNDELIPAVEKMYRGIGQGWARATYGGSTGGWEALATQVLYPDNYNGAYAACPDPVDFHAYQNINLYDSPNAFHLDGDFAQIPTAGDRKPDGTVIATAEGEFAFENVLGTHGRSTEQWAIWQAVFSPAGPDGYPAQVLDPITGVIDKKVVAYWHDHYDMAAILKRDWSTLGPKLEGKLHIAVGDGDTYFLNNAVHLLQNQLEATSNPHSDATFQYGPGMPHCYTGGPSEYTMQQNSANWTQRVLPLMADHMIQSAPAGADVKSWRY</sequence>
<evidence type="ECO:0000313" key="2">
    <source>
        <dbReference type="Proteomes" id="UP000584867"/>
    </source>
</evidence>
<protein>
    <recommendedName>
        <fullName evidence="3">Esterase</fullName>
    </recommendedName>
</protein>
<proteinExistence type="predicted"/>